<reference evidence="17 18" key="1">
    <citation type="submission" date="2018-07" db="EMBL/GenBank/DDBJ databases">
        <title>Motiliproteus coralliicola sp. nov., a bacterium isolated from Coral.</title>
        <authorList>
            <person name="Wang G."/>
        </authorList>
    </citation>
    <scope>NUCLEOTIDE SEQUENCE [LARGE SCALE GENOMIC DNA]</scope>
    <source>
        <strain evidence="17 18">C34</strain>
    </source>
</reference>
<evidence type="ECO:0000313" key="18">
    <source>
        <dbReference type="Proteomes" id="UP000253769"/>
    </source>
</evidence>
<dbReference type="Pfam" id="PF02518">
    <property type="entry name" value="HATPase_c"/>
    <property type="match status" value="1"/>
</dbReference>
<evidence type="ECO:0000259" key="15">
    <source>
        <dbReference type="PROSITE" id="PS50109"/>
    </source>
</evidence>
<keyword evidence="11 14" id="KW-1133">Transmembrane helix</keyword>
<dbReference type="Proteomes" id="UP000253769">
    <property type="component" value="Unassembled WGS sequence"/>
</dbReference>
<evidence type="ECO:0000256" key="4">
    <source>
        <dbReference type="ARBA" id="ARBA00012438"/>
    </source>
</evidence>
<dbReference type="PROSITE" id="PS50283">
    <property type="entry name" value="NA_SOLUT_SYMP_3"/>
    <property type="match status" value="1"/>
</dbReference>
<feature type="transmembrane region" description="Helical" evidence="14">
    <location>
        <begin position="68"/>
        <end position="91"/>
    </location>
</feature>
<keyword evidence="18" id="KW-1185">Reference proteome</keyword>
<feature type="transmembrane region" description="Helical" evidence="14">
    <location>
        <begin position="112"/>
        <end position="133"/>
    </location>
</feature>
<keyword evidence="9" id="KW-0418">Kinase</keyword>
<dbReference type="AlphaFoldDB" id="A0A369W9R8"/>
<dbReference type="Gene3D" id="1.20.1730.10">
    <property type="entry name" value="Sodium/glucose cotransporter"/>
    <property type="match status" value="1"/>
</dbReference>
<dbReference type="CDD" id="cd10322">
    <property type="entry name" value="SLC5sbd"/>
    <property type="match status" value="1"/>
</dbReference>
<feature type="transmembrane region" description="Helical" evidence="14">
    <location>
        <begin position="401"/>
        <end position="420"/>
    </location>
</feature>
<dbReference type="InterPro" id="IPR035965">
    <property type="entry name" value="PAS-like_dom_sf"/>
</dbReference>
<comment type="subcellular location">
    <subcellularLocation>
        <location evidence="2">Membrane</location>
        <topology evidence="2">Multi-pass membrane protein</topology>
    </subcellularLocation>
</comment>
<evidence type="ECO:0000256" key="13">
    <source>
        <dbReference type="ARBA" id="ARBA00023136"/>
    </source>
</evidence>
<keyword evidence="13 14" id="KW-0472">Membrane</keyword>
<dbReference type="SMART" id="SM00388">
    <property type="entry name" value="HisKA"/>
    <property type="match status" value="1"/>
</dbReference>
<proteinExistence type="inferred from homology"/>
<evidence type="ECO:0000259" key="16">
    <source>
        <dbReference type="PROSITE" id="PS50112"/>
    </source>
</evidence>
<evidence type="ECO:0000256" key="7">
    <source>
        <dbReference type="ARBA" id="ARBA00022692"/>
    </source>
</evidence>
<dbReference type="EC" id="2.7.13.3" evidence="4"/>
<evidence type="ECO:0000256" key="5">
    <source>
        <dbReference type="ARBA" id="ARBA00022553"/>
    </source>
</evidence>
<dbReference type="InterPro" id="IPR003594">
    <property type="entry name" value="HATPase_dom"/>
</dbReference>
<evidence type="ECO:0000256" key="14">
    <source>
        <dbReference type="SAM" id="Phobius"/>
    </source>
</evidence>
<keyword evidence="10" id="KW-0067">ATP-binding</keyword>
<dbReference type="RefSeq" id="WP_114697172.1">
    <property type="nucleotide sequence ID" value="NZ_QQOH01000006.1"/>
</dbReference>
<evidence type="ECO:0000256" key="10">
    <source>
        <dbReference type="ARBA" id="ARBA00022840"/>
    </source>
</evidence>
<feature type="transmembrane region" description="Helical" evidence="14">
    <location>
        <begin position="238"/>
        <end position="261"/>
    </location>
</feature>
<feature type="transmembrane region" description="Helical" evidence="14">
    <location>
        <begin position="38"/>
        <end position="56"/>
    </location>
</feature>
<accession>A0A369W9R8</accession>
<dbReference type="InterPro" id="IPR036890">
    <property type="entry name" value="HATPase_C_sf"/>
</dbReference>
<dbReference type="GO" id="GO:0000155">
    <property type="term" value="F:phosphorelay sensor kinase activity"/>
    <property type="evidence" value="ECO:0007669"/>
    <property type="project" value="InterPro"/>
</dbReference>
<name>A0A369W9R8_9GAMM</name>
<dbReference type="GO" id="GO:0022857">
    <property type="term" value="F:transmembrane transporter activity"/>
    <property type="evidence" value="ECO:0007669"/>
    <property type="project" value="InterPro"/>
</dbReference>
<feature type="transmembrane region" description="Helical" evidence="14">
    <location>
        <begin position="6"/>
        <end position="26"/>
    </location>
</feature>
<dbReference type="PANTHER" id="PTHR43065">
    <property type="entry name" value="SENSOR HISTIDINE KINASE"/>
    <property type="match status" value="1"/>
</dbReference>
<protein>
    <recommendedName>
        <fullName evidence="4">histidine kinase</fullName>
        <ecNumber evidence="4">2.7.13.3</ecNumber>
    </recommendedName>
</protein>
<organism evidence="17 18">
    <name type="scientific">Motiliproteus coralliicola</name>
    <dbReference type="NCBI Taxonomy" id="2283196"/>
    <lineage>
        <taxon>Bacteria</taxon>
        <taxon>Pseudomonadati</taxon>
        <taxon>Pseudomonadota</taxon>
        <taxon>Gammaproteobacteria</taxon>
        <taxon>Oceanospirillales</taxon>
        <taxon>Oceanospirillaceae</taxon>
        <taxon>Motiliproteus</taxon>
    </lineage>
</organism>
<evidence type="ECO:0000256" key="9">
    <source>
        <dbReference type="ARBA" id="ARBA00022777"/>
    </source>
</evidence>
<evidence type="ECO:0000256" key="3">
    <source>
        <dbReference type="ARBA" id="ARBA00006434"/>
    </source>
</evidence>
<dbReference type="Gene3D" id="3.30.450.20">
    <property type="entry name" value="PAS domain"/>
    <property type="match status" value="1"/>
</dbReference>
<dbReference type="Gene3D" id="1.10.287.130">
    <property type="match status" value="1"/>
</dbReference>
<dbReference type="Pfam" id="PF00512">
    <property type="entry name" value="HisKA"/>
    <property type="match status" value="1"/>
</dbReference>
<dbReference type="InterPro" id="IPR001734">
    <property type="entry name" value="Na/solute_symporter"/>
</dbReference>
<feature type="domain" description="PAS" evidence="16">
    <location>
        <begin position="618"/>
        <end position="691"/>
    </location>
</feature>
<dbReference type="InterPro" id="IPR036097">
    <property type="entry name" value="HisK_dim/P_sf"/>
</dbReference>
<dbReference type="InterPro" id="IPR003661">
    <property type="entry name" value="HisK_dim/P_dom"/>
</dbReference>
<evidence type="ECO:0000256" key="11">
    <source>
        <dbReference type="ARBA" id="ARBA00022989"/>
    </source>
</evidence>
<feature type="transmembrane region" description="Helical" evidence="14">
    <location>
        <begin position="183"/>
        <end position="210"/>
    </location>
</feature>
<dbReference type="PRINTS" id="PR00344">
    <property type="entry name" value="BCTRLSENSOR"/>
</dbReference>
<dbReference type="InterPro" id="IPR005467">
    <property type="entry name" value="His_kinase_dom"/>
</dbReference>
<feature type="transmembrane region" description="Helical" evidence="14">
    <location>
        <begin position="153"/>
        <end position="171"/>
    </location>
</feature>
<dbReference type="PANTHER" id="PTHR43065:SF10">
    <property type="entry name" value="PEROXIDE STRESS-ACTIVATED HISTIDINE KINASE MAK3"/>
    <property type="match status" value="1"/>
</dbReference>
<dbReference type="PROSITE" id="PS50109">
    <property type="entry name" value="HIS_KIN"/>
    <property type="match status" value="1"/>
</dbReference>
<feature type="transmembrane region" description="Helical" evidence="14">
    <location>
        <begin position="273"/>
        <end position="298"/>
    </location>
</feature>
<dbReference type="CDD" id="cd00130">
    <property type="entry name" value="PAS"/>
    <property type="match status" value="1"/>
</dbReference>
<dbReference type="SUPFAM" id="SSF55874">
    <property type="entry name" value="ATPase domain of HSP90 chaperone/DNA topoisomerase II/histidine kinase"/>
    <property type="match status" value="1"/>
</dbReference>
<comment type="similarity">
    <text evidence="3">Belongs to the sodium:solute symporter (SSF) (TC 2.A.21) family.</text>
</comment>
<keyword evidence="7 14" id="KW-0812">Transmembrane</keyword>
<evidence type="ECO:0000313" key="17">
    <source>
        <dbReference type="EMBL" id="RDE18053.1"/>
    </source>
</evidence>
<dbReference type="InterPro" id="IPR038377">
    <property type="entry name" value="Na/Glc_symporter_sf"/>
</dbReference>
<evidence type="ECO:0000256" key="1">
    <source>
        <dbReference type="ARBA" id="ARBA00000085"/>
    </source>
</evidence>
<comment type="catalytic activity">
    <reaction evidence="1">
        <text>ATP + protein L-histidine = ADP + protein N-phospho-L-histidine.</text>
        <dbReference type="EC" id="2.7.13.3"/>
    </reaction>
</comment>
<dbReference type="EMBL" id="QQOH01000006">
    <property type="protein sequence ID" value="RDE18053.1"/>
    <property type="molecule type" value="Genomic_DNA"/>
</dbReference>
<dbReference type="SUPFAM" id="SSF55785">
    <property type="entry name" value="PYP-like sensor domain (PAS domain)"/>
    <property type="match status" value="1"/>
</dbReference>
<keyword evidence="12" id="KW-0902">Two-component regulatory system</keyword>
<dbReference type="InterPro" id="IPR013767">
    <property type="entry name" value="PAS_fold"/>
</dbReference>
<dbReference type="InterPro" id="IPR000014">
    <property type="entry name" value="PAS"/>
</dbReference>
<dbReference type="InterPro" id="IPR004358">
    <property type="entry name" value="Sig_transdc_His_kin-like_C"/>
</dbReference>
<keyword evidence="6" id="KW-0808">Transferase</keyword>
<keyword evidence="8" id="KW-0547">Nucleotide-binding</keyword>
<dbReference type="CDD" id="cd00082">
    <property type="entry name" value="HisKA"/>
    <property type="match status" value="1"/>
</dbReference>
<dbReference type="SMART" id="SM00387">
    <property type="entry name" value="HATPase_c"/>
    <property type="match status" value="1"/>
</dbReference>
<evidence type="ECO:0000256" key="2">
    <source>
        <dbReference type="ARBA" id="ARBA00004141"/>
    </source>
</evidence>
<dbReference type="GO" id="GO:0016020">
    <property type="term" value="C:membrane"/>
    <property type="evidence" value="ECO:0007669"/>
    <property type="project" value="UniProtKB-SubCell"/>
</dbReference>
<dbReference type="Pfam" id="PF00989">
    <property type="entry name" value="PAS"/>
    <property type="match status" value="1"/>
</dbReference>
<dbReference type="OrthoDB" id="9764438at2"/>
<dbReference type="GO" id="GO:0005524">
    <property type="term" value="F:ATP binding"/>
    <property type="evidence" value="ECO:0007669"/>
    <property type="project" value="UniProtKB-KW"/>
</dbReference>
<keyword evidence="5" id="KW-0597">Phosphoprotein</keyword>
<feature type="domain" description="Histidine kinase" evidence="15">
    <location>
        <begin position="767"/>
        <end position="982"/>
    </location>
</feature>
<dbReference type="Gene3D" id="3.30.565.10">
    <property type="entry name" value="Histidine kinase-like ATPase, C-terminal domain"/>
    <property type="match status" value="1"/>
</dbReference>
<evidence type="ECO:0000256" key="6">
    <source>
        <dbReference type="ARBA" id="ARBA00022679"/>
    </source>
</evidence>
<dbReference type="SMART" id="SM00091">
    <property type="entry name" value="PAS"/>
    <property type="match status" value="1"/>
</dbReference>
<feature type="transmembrane region" description="Helical" evidence="14">
    <location>
        <begin position="427"/>
        <end position="446"/>
    </location>
</feature>
<dbReference type="PROSITE" id="PS50112">
    <property type="entry name" value="PAS"/>
    <property type="match status" value="1"/>
</dbReference>
<dbReference type="SUPFAM" id="SSF47384">
    <property type="entry name" value="Homodimeric domain of signal transducing histidine kinase"/>
    <property type="match status" value="1"/>
</dbReference>
<comment type="caution">
    <text evidence="17">The sequence shown here is derived from an EMBL/GenBank/DDBJ whole genome shotgun (WGS) entry which is preliminary data.</text>
</comment>
<evidence type="ECO:0000256" key="8">
    <source>
        <dbReference type="ARBA" id="ARBA00022741"/>
    </source>
</evidence>
<feature type="transmembrane region" description="Helical" evidence="14">
    <location>
        <begin position="318"/>
        <end position="348"/>
    </location>
</feature>
<dbReference type="GO" id="GO:0006355">
    <property type="term" value="P:regulation of DNA-templated transcription"/>
    <property type="evidence" value="ECO:0007669"/>
    <property type="project" value="InterPro"/>
</dbReference>
<feature type="transmembrane region" description="Helical" evidence="14">
    <location>
        <begin position="369"/>
        <end position="389"/>
    </location>
</feature>
<gene>
    <name evidence="17" type="ORF">DV711_18180</name>
</gene>
<sequence length="992" mass="109036">MIFSLPLLFSISAGFLLLLFGIAAATNRNYISKRISSHPAVFIAALGVYASAWTFYGTIGLAQNYGYAYLAAYFGASLTFVLAPVILQPLLRITKSYQLSSVADLFAFRFRSQLAGTLVTILMLLASLPLIATQIEAVTDSIRLLSGEQNTDLIAMAFCATTALFSVLFGTRHPSVRHRTAGLVTAMAAGVVFKLVAMVALGLFAIYGVFGSNAEMEQWLANHAIEATSLYKPVEGDYWRTLLFGFMASAVVAPHMFHLLFTENSDARALNKASWGFPLLLLLLSAAIPPVLWAGLALDIPGRPEYFGLLLGLHTNAPWLTMLTYIGGLAAAAGLIILCTIALAGMVLNHLVLPYVSNHNSEPLYNRLVLNRRLLILQITLLSYLFYLATNGRAELHHMGLIAFIAFMQFLPGLLATLFWPGGNRQGFILGLLLGMGIWLMSMLMPLLPESSRVALELNSGNWHEVATLALAANVIVFLMISSLNKPSQAERLAANSCVLSALHRPQSTRPPLADVPALIQHLSERLGDDVAHREVAEALQQLQLSESETNPQAIEQLQDQLEHNLSALLGPVEAFSVMSLEASDNSGYRRRDIHLLESHLEQSRSRLSGLAAELDELRQLHRTTLQRLPVGVCSLGEAGEILLWNVEMEQFTGVPGSQVIGHRLEILPPPWRELLSQFAEQPSNQLLNQRLTTDNQARFFSLHKASLHEQRLGALPPTQANSLYSNRLHPHAGQVLLLEDQTENQLLADELAHSERLASIGRLAAGVAHEVGNPITGIACLAQNLKYETDQDEINQTGEQILQQTARVDNIIKSLMSFAHTGTQYRPGSQQRLSLHLCVEQAIELVRLDSRRKQLNYLNLCPPQLQLHGDMQRLLQVFINLLNNAADASEDGQSIRIESEQTDDSLLVHIVDQGSGIPKELQSRLFEPFFTTKEPGEGTGLGLALIYNIIEEHYGSIQIESPADVAQNRGTRVTLTLPRAQDLTGSNREND</sequence>
<evidence type="ECO:0000256" key="12">
    <source>
        <dbReference type="ARBA" id="ARBA00023012"/>
    </source>
</evidence>